<feature type="transmembrane region" description="Helical" evidence="6">
    <location>
        <begin position="230"/>
        <end position="253"/>
    </location>
</feature>
<evidence type="ECO:0000313" key="8">
    <source>
        <dbReference type="EMBL" id="ELP88029.1"/>
    </source>
</evidence>
<feature type="compositionally biased region" description="Basic and acidic residues" evidence="5">
    <location>
        <begin position="96"/>
        <end position="114"/>
    </location>
</feature>
<dbReference type="KEGG" id="eiv:EIN_419880"/>
<dbReference type="RefSeq" id="XP_004254800.1">
    <property type="nucleotide sequence ID" value="XM_004254752.1"/>
</dbReference>
<dbReference type="PANTHER" id="PTHR22950">
    <property type="entry name" value="AMINO ACID TRANSPORTER"/>
    <property type="match status" value="1"/>
</dbReference>
<dbReference type="GeneID" id="14887012"/>
<feature type="transmembrane region" description="Helical" evidence="6">
    <location>
        <begin position="473"/>
        <end position="493"/>
    </location>
</feature>
<name>A0A0A1U1Y4_ENTIV</name>
<accession>A0A0A1U1Y4</accession>
<evidence type="ECO:0000259" key="7">
    <source>
        <dbReference type="Pfam" id="PF01490"/>
    </source>
</evidence>
<feature type="compositionally biased region" description="Polar residues" evidence="5">
    <location>
        <begin position="62"/>
        <end position="73"/>
    </location>
</feature>
<dbReference type="Proteomes" id="UP000014680">
    <property type="component" value="Unassembled WGS sequence"/>
</dbReference>
<dbReference type="VEuPathDB" id="AmoebaDB:EIN_419880"/>
<feature type="region of interest" description="Disordered" evidence="5">
    <location>
        <begin position="51"/>
        <end position="114"/>
    </location>
</feature>
<sequence length="717" mass="79949">MSKAVITSNLDSETLSKTVEKGCFEPYNERFIQDGVHDLPNEEESVDLQFKKDSDPTAGSAVASQTEVSTMRSSIIRRLRKTDTKQTPSPTQPLADTKDTDNKDIQTNENGVHKDDEIDEEEIKKLQNSKEGKGFTVEDVIARNFQELLLEEKEYSRLPNGKMRRNAKTNWTIAFKSLHFGFSLVGSLIGAGILSLALTCSKMGVIGFVAWNILTIVYFIYTWFYFNKAIYLTGAATLGELLSLVFGNAFAIIVDVCNTLFFICVLMSDQVIATQYIFGIIQDTTTRDQWNNTLDQCYGKPQQTAGIACGWHYIILYLVAVILNFPLIIPRSVKFLSRISTLTLVSGLVTTFSILGKLIYSVAAGKSSNGSDENFPTFNGKLWPPGFMSFFTMAPFISANFQVHSCLPPLYVGTKGMSKKTKLISLQAGSVISIITTVIFYLIVAISGDVSFDKVSGNVLNDFSNPNKTDIDWIILICRALMIVVVCVAYPIIMYPTCAGIIRYIPRNWKFMQIWNGTLSILVIRILILCLSTLCASFVTNIGVIFSVGAAIFSIFVVYIGPLSIIMLWPRIEKLGDPNFRKLSIVDNVLYNKKVDGNTRFTQHDIEVAFAGIEAKKNEGIADVVVTFATDEGGPKEIELAEIKNGKDVPQNNEEFAVKEPEPENKDEDIEKLQKKWIKLPDAHIPLWRYIIFTTAMFCCVVLCILSVVGTILEQFS</sequence>
<dbReference type="PANTHER" id="PTHR22950:SF702">
    <property type="entry name" value="AMINO ACID TRANSPORTER PROTEIN"/>
    <property type="match status" value="1"/>
</dbReference>
<evidence type="ECO:0000256" key="3">
    <source>
        <dbReference type="ARBA" id="ARBA00022989"/>
    </source>
</evidence>
<dbReference type="OrthoDB" id="655540at2759"/>
<dbReference type="InterPro" id="IPR013057">
    <property type="entry name" value="AA_transpt_TM"/>
</dbReference>
<proteinExistence type="predicted"/>
<reference evidence="8 9" key="1">
    <citation type="submission" date="2012-10" db="EMBL/GenBank/DDBJ databases">
        <authorList>
            <person name="Zafar N."/>
            <person name="Inman J."/>
            <person name="Hall N."/>
            <person name="Lorenzi H."/>
            <person name="Caler E."/>
        </authorList>
    </citation>
    <scope>NUCLEOTIDE SEQUENCE [LARGE SCALE GENOMIC DNA]</scope>
    <source>
        <strain evidence="8 9">IP1</strain>
    </source>
</reference>
<feature type="transmembrane region" description="Helical" evidence="6">
    <location>
        <begin position="178"/>
        <end position="198"/>
    </location>
</feature>
<gene>
    <name evidence="8" type="ORF">EIN_419880</name>
</gene>
<evidence type="ECO:0000256" key="4">
    <source>
        <dbReference type="ARBA" id="ARBA00023136"/>
    </source>
</evidence>
<dbReference type="GO" id="GO:0015179">
    <property type="term" value="F:L-amino acid transmembrane transporter activity"/>
    <property type="evidence" value="ECO:0007669"/>
    <property type="project" value="TreeGrafter"/>
</dbReference>
<dbReference type="OMA" id="KEYHRTP"/>
<evidence type="ECO:0000256" key="2">
    <source>
        <dbReference type="ARBA" id="ARBA00022692"/>
    </source>
</evidence>
<feature type="domain" description="Amino acid transporter transmembrane" evidence="7">
    <location>
        <begin position="182"/>
        <end position="564"/>
    </location>
</feature>
<evidence type="ECO:0000256" key="5">
    <source>
        <dbReference type="SAM" id="MobiDB-lite"/>
    </source>
</evidence>
<evidence type="ECO:0000313" key="9">
    <source>
        <dbReference type="Proteomes" id="UP000014680"/>
    </source>
</evidence>
<dbReference type="Pfam" id="PF01490">
    <property type="entry name" value="Aa_trans"/>
    <property type="match status" value="1"/>
</dbReference>
<dbReference type="EMBL" id="KB206772">
    <property type="protein sequence ID" value="ELP88029.1"/>
    <property type="molecule type" value="Genomic_DNA"/>
</dbReference>
<feature type="transmembrane region" description="Helical" evidence="6">
    <location>
        <begin position="423"/>
        <end position="446"/>
    </location>
</feature>
<evidence type="ECO:0000256" key="6">
    <source>
        <dbReference type="SAM" id="Phobius"/>
    </source>
</evidence>
<feature type="compositionally biased region" description="Polar residues" evidence="5">
    <location>
        <begin position="85"/>
        <end position="94"/>
    </location>
</feature>
<protein>
    <submittedName>
        <fullName evidence="8">Amino acid transporter, putative</fullName>
    </submittedName>
</protein>
<feature type="transmembrane region" description="Helical" evidence="6">
    <location>
        <begin position="545"/>
        <end position="569"/>
    </location>
</feature>
<keyword evidence="4 6" id="KW-0472">Membrane</keyword>
<feature type="transmembrane region" description="Helical" evidence="6">
    <location>
        <begin position="205"/>
        <end position="224"/>
    </location>
</feature>
<evidence type="ECO:0000256" key="1">
    <source>
        <dbReference type="ARBA" id="ARBA00004141"/>
    </source>
</evidence>
<comment type="subcellular location">
    <subcellularLocation>
        <location evidence="1">Membrane</location>
        <topology evidence="1">Multi-pass membrane protein</topology>
    </subcellularLocation>
</comment>
<feature type="transmembrane region" description="Helical" evidence="6">
    <location>
        <begin position="310"/>
        <end position="329"/>
    </location>
</feature>
<keyword evidence="3 6" id="KW-1133">Transmembrane helix</keyword>
<feature type="transmembrane region" description="Helical" evidence="6">
    <location>
        <begin position="260"/>
        <end position="281"/>
    </location>
</feature>
<organism evidence="8 9">
    <name type="scientific">Entamoeba invadens IP1</name>
    <dbReference type="NCBI Taxonomy" id="370355"/>
    <lineage>
        <taxon>Eukaryota</taxon>
        <taxon>Amoebozoa</taxon>
        <taxon>Evosea</taxon>
        <taxon>Archamoebae</taxon>
        <taxon>Mastigamoebida</taxon>
        <taxon>Entamoebidae</taxon>
        <taxon>Entamoeba</taxon>
    </lineage>
</organism>
<dbReference type="AlphaFoldDB" id="A0A0A1U1Y4"/>
<feature type="transmembrane region" description="Helical" evidence="6">
    <location>
        <begin position="514"/>
        <end position="539"/>
    </location>
</feature>
<feature type="transmembrane region" description="Helical" evidence="6">
    <location>
        <begin position="687"/>
        <end position="713"/>
    </location>
</feature>
<keyword evidence="2 6" id="KW-0812">Transmembrane</keyword>
<keyword evidence="9" id="KW-1185">Reference proteome</keyword>
<dbReference type="GO" id="GO:0016020">
    <property type="term" value="C:membrane"/>
    <property type="evidence" value="ECO:0007669"/>
    <property type="project" value="UniProtKB-SubCell"/>
</dbReference>
<feature type="transmembrane region" description="Helical" evidence="6">
    <location>
        <begin position="341"/>
        <end position="362"/>
    </location>
</feature>